<dbReference type="InterPro" id="IPR000873">
    <property type="entry name" value="AMP-dep_synth/lig_dom"/>
</dbReference>
<dbReference type="InterPro" id="IPR042099">
    <property type="entry name" value="ANL_N_sf"/>
</dbReference>
<comment type="function">
    <text evidence="9">Catalyzes the activation of phenylacetic acid (PA) to phenylacetyl-CoA (PA-CoA).</text>
</comment>
<dbReference type="Proteomes" id="UP000610862">
    <property type="component" value="Unassembled WGS sequence"/>
</dbReference>
<dbReference type="FunFam" id="3.40.50.12780:FF:000016">
    <property type="entry name" value="Phenylacetate-coenzyme A ligase"/>
    <property type="match status" value="1"/>
</dbReference>
<evidence type="ECO:0000256" key="2">
    <source>
        <dbReference type="ARBA" id="ARBA00022598"/>
    </source>
</evidence>
<keyword evidence="2 9" id="KW-0436">Ligase</keyword>
<name>A0A926E7N5_9FIRM</name>
<dbReference type="EC" id="6.2.1.30" evidence="6 9"/>
<evidence type="ECO:0000259" key="11">
    <source>
        <dbReference type="Pfam" id="PF14535"/>
    </source>
</evidence>
<evidence type="ECO:0000256" key="8">
    <source>
        <dbReference type="ARBA" id="ARBA00075111"/>
    </source>
</evidence>
<organism evidence="12 13">
    <name type="scientific">Lentihominibacter hominis</name>
    <dbReference type="NCBI Taxonomy" id="2763645"/>
    <lineage>
        <taxon>Bacteria</taxon>
        <taxon>Bacillati</taxon>
        <taxon>Bacillota</taxon>
        <taxon>Clostridia</taxon>
        <taxon>Peptostreptococcales</taxon>
        <taxon>Anaerovoracaceae</taxon>
        <taxon>Lentihominibacter</taxon>
    </lineage>
</organism>
<keyword evidence="13" id="KW-1185">Reference proteome</keyword>
<evidence type="ECO:0000256" key="5">
    <source>
        <dbReference type="ARBA" id="ARBA00061566"/>
    </source>
</evidence>
<evidence type="ECO:0000256" key="6">
    <source>
        <dbReference type="ARBA" id="ARBA00066629"/>
    </source>
</evidence>
<dbReference type="Pfam" id="PF00501">
    <property type="entry name" value="AMP-binding"/>
    <property type="match status" value="1"/>
</dbReference>
<proteinExistence type="inferred from homology"/>
<dbReference type="Pfam" id="PF14535">
    <property type="entry name" value="AMP-binding_C_2"/>
    <property type="match status" value="1"/>
</dbReference>
<evidence type="ECO:0000256" key="4">
    <source>
        <dbReference type="ARBA" id="ARBA00060591"/>
    </source>
</evidence>
<evidence type="ECO:0000259" key="10">
    <source>
        <dbReference type="Pfam" id="PF00501"/>
    </source>
</evidence>
<gene>
    <name evidence="12" type="ORF">H8692_03525</name>
</gene>
<dbReference type="PROSITE" id="PS00455">
    <property type="entry name" value="AMP_BINDING"/>
    <property type="match status" value="1"/>
</dbReference>
<feature type="domain" description="AMP-dependent ligase C-terminal" evidence="11">
    <location>
        <begin position="334"/>
        <end position="430"/>
    </location>
</feature>
<dbReference type="InterPro" id="IPR051414">
    <property type="entry name" value="Adenylate-forming_Reductase"/>
</dbReference>
<dbReference type="GO" id="GO:0010124">
    <property type="term" value="P:phenylacetate catabolic process"/>
    <property type="evidence" value="ECO:0007669"/>
    <property type="project" value="UniProtKB-UniRule"/>
</dbReference>
<evidence type="ECO:0000256" key="1">
    <source>
        <dbReference type="ARBA" id="ARBA00011245"/>
    </source>
</evidence>
<feature type="domain" description="AMP-dependent synthetase/ligase" evidence="10">
    <location>
        <begin position="79"/>
        <end position="285"/>
    </location>
</feature>
<accession>A0A926E7N5</accession>
<dbReference type="InterPro" id="IPR028154">
    <property type="entry name" value="AMP-dep_Lig_C"/>
</dbReference>
<dbReference type="PANTHER" id="PTHR43439:SF1">
    <property type="entry name" value="PHENYLACETATE-COENZYME A LIGASE"/>
    <property type="match status" value="1"/>
</dbReference>
<evidence type="ECO:0000256" key="7">
    <source>
        <dbReference type="ARBA" id="ARBA00068695"/>
    </source>
</evidence>
<dbReference type="Gene3D" id="3.30.300.30">
    <property type="match status" value="1"/>
</dbReference>
<sequence>MIWNKEMECADRETKNAIQLDRLKKTVQVCYNNVPFYKNKFDEIGLKPEHIRTLTDLKHIPFTTADDLKNNYPFGLFAVPKRDVVRVHGSSGTTGKPKIVGYTRNDLDNWSEIMARVICAAGGTADDIVQIAFGYGLFTGGFGLHYGMEKIGAMVVPLSSGNTDRQIMLMQDFGSTILIATPSYALYLADEIEKKGIDKDTIKLRLALFGGEGHTEEMRAKIEAQLGILATENYGLSEVGGPGYSGECYLKKGLHIAEDQFISEIIDPDTLEPLPTGDKGELVITTLTKEAFPMLRYRTRDITWLNDEPCECGRTSMRMNKVQGRTDDMMVIRGVNVFPSQIESVIMAMNEIEPFYEIIVTTEDYLDRIEIRIEFSDASLLDDYNKLENLRAKIRHNIKSVLNIDAKITLVTPGTLPRYEGKGKKVIDKRTHK</sequence>
<dbReference type="InterPro" id="IPR045851">
    <property type="entry name" value="AMP-bd_C_sf"/>
</dbReference>
<protein>
    <recommendedName>
        <fullName evidence="7 9">Phenylacetate-coenzyme A ligase</fullName>
        <ecNumber evidence="6 9">6.2.1.30</ecNumber>
    </recommendedName>
    <alternativeName>
        <fullName evidence="8 9">Phenylacetyl-CoA ligase</fullName>
    </alternativeName>
</protein>
<dbReference type="EMBL" id="JACRTA010000001">
    <property type="protein sequence ID" value="MBC8567835.1"/>
    <property type="molecule type" value="Genomic_DNA"/>
</dbReference>
<dbReference type="PANTHER" id="PTHR43439">
    <property type="entry name" value="PHENYLACETATE-COENZYME A LIGASE"/>
    <property type="match status" value="1"/>
</dbReference>
<comment type="pathway">
    <text evidence="4 9">Aromatic compound metabolism; phenylacetate degradation.</text>
</comment>
<comment type="caution">
    <text evidence="12">The sequence shown here is derived from an EMBL/GenBank/DDBJ whole genome shotgun (WGS) entry which is preliminary data.</text>
</comment>
<dbReference type="InterPro" id="IPR011880">
    <property type="entry name" value="PA_CoA_ligase"/>
</dbReference>
<evidence type="ECO:0000313" key="13">
    <source>
        <dbReference type="Proteomes" id="UP000610862"/>
    </source>
</evidence>
<dbReference type="InterPro" id="IPR020845">
    <property type="entry name" value="AMP-binding_CS"/>
</dbReference>
<reference evidence="12" key="1">
    <citation type="submission" date="2020-08" db="EMBL/GenBank/DDBJ databases">
        <title>Genome public.</title>
        <authorList>
            <person name="Liu C."/>
            <person name="Sun Q."/>
        </authorList>
    </citation>
    <scope>NUCLEOTIDE SEQUENCE</scope>
    <source>
        <strain evidence="12">NSJ-24</strain>
    </source>
</reference>
<evidence type="ECO:0000256" key="9">
    <source>
        <dbReference type="PIRNR" id="PIRNR006444"/>
    </source>
</evidence>
<dbReference type="RefSeq" id="WP_177270908.1">
    <property type="nucleotide sequence ID" value="NZ_JACRTA010000001.1"/>
</dbReference>
<dbReference type="GO" id="GO:0000166">
    <property type="term" value="F:nucleotide binding"/>
    <property type="evidence" value="ECO:0007669"/>
    <property type="project" value="UniProtKB-KW"/>
</dbReference>
<dbReference type="Gene3D" id="3.40.50.12780">
    <property type="entry name" value="N-terminal domain of ligase-like"/>
    <property type="match status" value="1"/>
</dbReference>
<dbReference type="PIRSF" id="PIRSF006444">
    <property type="entry name" value="PaaK"/>
    <property type="match status" value="1"/>
</dbReference>
<evidence type="ECO:0000313" key="12">
    <source>
        <dbReference type="EMBL" id="MBC8567835.1"/>
    </source>
</evidence>
<evidence type="ECO:0000256" key="3">
    <source>
        <dbReference type="ARBA" id="ARBA00022741"/>
    </source>
</evidence>
<comment type="catalytic activity">
    <reaction evidence="9">
        <text>2-phenylacetate + ATP + CoA = phenylacetyl-CoA + AMP + diphosphate</text>
        <dbReference type="Rhea" id="RHEA:20956"/>
        <dbReference type="ChEBI" id="CHEBI:18401"/>
        <dbReference type="ChEBI" id="CHEBI:30616"/>
        <dbReference type="ChEBI" id="CHEBI:33019"/>
        <dbReference type="ChEBI" id="CHEBI:57287"/>
        <dbReference type="ChEBI" id="CHEBI:57390"/>
        <dbReference type="ChEBI" id="CHEBI:456215"/>
        <dbReference type="EC" id="6.2.1.30"/>
    </reaction>
</comment>
<comment type="similarity">
    <text evidence="5 9">Belongs to the phenylacetyl-CoA ligase family.</text>
</comment>
<dbReference type="SUPFAM" id="SSF56801">
    <property type="entry name" value="Acetyl-CoA synthetase-like"/>
    <property type="match status" value="1"/>
</dbReference>
<dbReference type="GO" id="GO:0047475">
    <property type="term" value="F:phenylacetate-CoA ligase activity"/>
    <property type="evidence" value="ECO:0007669"/>
    <property type="project" value="UniProtKB-EC"/>
</dbReference>
<keyword evidence="3 9" id="KW-0547">Nucleotide-binding</keyword>
<dbReference type="CDD" id="cd05913">
    <property type="entry name" value="PaaK"/>
    <property type="match status" value="1"/>
</dbReference>
<dbReference type="AlphaFoldDB" id="A0A926E7N5"/>
<comment type="subunit">
    <text evidence="1">Monomer.</text>
</comment>